<evidence type="ECO:0000313" key="1">
    <source>
        <dbReference type="EMBL" id="RYM35529.1"/>
    </source>
</evidence>
<dbReference type="RefSeq" id="WP_130091896.1">
    <property type="nucleotide sequence ID" value="NZ_SETE01000001.1"/>
</dbReference>
<proteinExistence type="predicted"/>
<accession>A0A4Q4KS99</accession>
<dbReference type="EMBL" id="SETE01000001">
    <property type="protein sequence ID" value="RYM35529.1"/>
    <property type="molecule type" value="Genomic_DNA"/>
</dbReference>
<keyword evidence="2" id="KW-1185">Reference proteome</keyword>
<reference evidence="1 2" key="1">
    <citation type="submission" date="2019-02" db="EMBL/GenBank/DDBJ databases">
        <title>Genome sequence of the sea-ice species Brumimicrobium glaciale.</title>
        <authorList>
            <person name="Bowman J.P."/>
        </authorList>
    </citation>
    <scope>NUCLEOTIDE SEQUENCE [LARGE SCALE GENOMIC DNA]</scope>
    <source>
        <strain evidence="1 2">IC156</strain>
    </source>
</reference>
<name>A0A4Q4KS99_9FLAO</name>
<gene>
    <name evidence="1" type="ORF">ERX46_00645</name>
</gene>
<sequence>MISFTPYTCHRNIIELAQYSKENLSLEEFLQTKMYPTGVYCSMYAGAHAWSQTNGFSRINLISIRKFKI</sequence>
<dbReference type="AlphaFoldDB" id="A0A4Q4KS99"/>
<organism evidence="1 2">
    <name type="scientific">Brumimicrobium glaciale</name>
    <dbReference type="NCBI Taxonomy" id="200475"/>
    <lineage>
        <taxon>Bacteria</taxon>
        <taxon>Pseudomonadati</taxon>
        <taxon>Bacteroidota</taxon>
        <taxon>Flavobacteriia</taxon>
        <taxon>Flavobacteriales</taxon>
        <taxon>Crocinitomicaceae</taxon>
        <taxon>Brumimicrobium</taxon>
    </lineage>
</organism>
<comment type="caution">
    <text evidence="1">The sequence shown here is derived from an EMBL/GenBank/DDBJ whole genome shotgun (WGS) entry which is preliminary data.</text>
</comment>
<evidence type="ECO:0000313" key="2">
    <source>
        <dbReference type="Proteomes" id="UP000293952"/>
    </source>
</evidence>
<dbReference type="Proteomes" id="UP000293952">
    <property type="component" value="Unassembled WGS sequence"/>
</dbReference>
<protein>
    <submittedName>
        <fullName evidence="1">Uncharacterized protein</fullName>
    </submittedName>
</protein>